<dbReference type="InterPro" id="IPR051223">
    <property type="entry name" value="Polycystin"/>
</dbReference>
<keyword evidence="3" id="KW-0812">Transmembrane</keyword>
<evidence type="ECO:0000256" key="3">
    <source>
        <dbReference type="SAM" id="Phobius"/>
    </source>
</evidence>
<dbReference type="GO" id="GO:0016020">
    <property type="term" value="C:membrane"/>
    <property type="evidence" value="ECO:0007669"/>
    <property type="project" value="TreeGrafter"/>
</dbReference>
<keyword evidence="6" id="KW-1185">Reference proteome</keyword>
<dbReference type="PANTHER" id="PTHR10877">
    <property type="entry name" value="POLYCYSTIN FAMILY MEMBER"/>
    <property type="match status" value="1"/>
</dbReference>
<feature type="transmembrane region" description="Helical" evidence="3">
    <location>
        <begin position="972"/>
        <end position="990"/>
    </location>
</feature>
<dbReference type="PANTHER" id="PTHR10877:SF150">
    <property type="entry name" value="REJ DOMAIN-CONTAINING PROTEIN"/>
    <property type="match status" value="1"/>
</dbReference>
<feature type="transmembrane region" description="Helical" evidence="3">
    <location>
        <begin position="682"/>
        <end position="708"/>
    </location>
</feature>
<accession>A0A3S0ZTC4</accession>
<feature type="domain" description="PLAT" evidence="4">
    <location>
        <begin position="480"/>
        <end position="597"/>
    </location>
</feature>
<keyword evidence="3" id="KW-0472">Membrane</keyword>
<comment type="caution">
    <text evidence="5">The sequence shown here is derived from an EMBL/GenBank/DDBJ whole genome shotgun (WGS) entry which is preliminary data.</text>
</comment>
<feature type="transmembrane region" description="Helical" evidence="3">
    <location>
        <begin position="836"/>
        <end position="860"/>
    </location>
</feature>
<dbReference type="SUPFAM" id="SSF49723">
    <property type="entry name" value="Lipase/lipooxygenase domain (PLAT/LH2 domain)"/>
    <property type="match status" value="1"/>
</dbReference>
<dbReference type="OrthoDB" id="6150772at2759"/>
<gene>
    <name evidence="5" type="ORF">EGW08_009922</name>
</gene>
<feature type="non-terminal residue" evidence="5">
    <location>
        <position position="1"/>
    </location>
</feature>
<dbReference type="PROSITE" id="PS50095">
    <property type="entry name" value="PLAT"/>
    <property type="match status" value="1"/>
</dbReference>
<dbReference type="InterPro" id="IPR036392">
    <property type="entry name" value="PLAT/LH2_dom_sf"/>
</dbReference>
<evidence type="ECO:0000313" key="6">
    <source>
        <dbReference type="Proteomes" id="UP000271974"/>
    </source>
</evidence>
<evidence type="ECO:0000259" key="4">
    <source>
        <dbReference type="PROSITE" id="PS50095"/>
    </source>
</evidence>
<dbReference type="Proteomes" id="UP000271974">
    <property type="component" value="Unassembled WGS sequence"/>
</dbReference>
<dbReference type="GO" id="GO:0050982">
    <property type="term" value="P:detection of mechanical stimulus"/>
    <property type="evidence" value="ECO:0007669"/>
    <property type="project" value="TreeGrafter"/>
</dbReference>
<protein>
    <recommendedName>
        <fullName evidence="4">PLAT domain-containing protein</fullName>
    </recommendedName>
</protein>
<evidence type="ECO:0000256" key="1">
    <source>
        <dbReference type="PROSITE-ProRule" id="PRU00152"/>
    </source>
</evidence>
<dbReference type="Gene3D" id="2.60.60.20">
    <property type="entry name" value="PLAT/LH2 domain"/>
    <property type="match status" value="1"/>
</dbReference>
<feature type="transmembrane region" description="Helical" evidence="3">
    <location>
        <begin position="880"/>
        <end position="903"/>
    </location>
</feature>
<dbReference type="Pfam" id="PF01477">
    <property type="entry name" value="PLAT"/>
    <property type="match status" value="1"/>
</dbReference>
<name>A0A3S0ZTC4_ELYCH</name>
<organism evidence="5 6">
    <name type="scientific">Elysia chlorotica</name>
    <name type="common">Eastern emerald elysia</name>
    <name type="synonym">Sea slug</name>
    <dbReference type="NCBI Taxonomy" id="188477"/>
    <lineage>
        <taxon>Eukaryota</taxon>
        <taxon>Metazoa</taxon>
        <taxon>Spiralia</taxon>
        <taxon>Lophotrochozoa</taxon>
        <taxon>Mollusca</taxon>
        <taxon>Gastropoda</taxon>
        <taxon>Heterobranchia</taxon>
        <taxon>Euthyneura</taxon>
        <taxon>Panpulmonata</taxon>
        <taxon>Sacoglossa</taxon>
        <taxon>Placobranchoidea</taxon>
        <taxon>Plakobranchidae</taxon>
        <taxon>Elysia</taxon>
    </lineage>
</organism>
<evidence type="ECO:0000256" key="2">
    <source>
        <dbReference type="SAM" id="MobiDB-lite"/>
    </source>
</evidence>
<dbReference type="AlphaFoldDB" id="A0A3S0ZTC4"/>
<dbReference type="STRING" id="188477.A0A3S0ZTC4"/>
<dbReference type="EMBL" id="RQTK01000291">
    <property type="protein sequence ID" value="RUS82332.1"/>
    <property type="molecule type" value="Genomic_DNA"/>
</dbReference>
<keyword evidence="3" id="KW-1133">Transmembrane helix</keyword>
<reference evidence="5 6" key="1">
    <citation type="submission" date="2019-01" db="EMBL/GenBank/DDBJ databases">
        <title>A draft genome assembly of the solar-powered sea slug Elysia chlorotica.</title>
        <authorList>
            <person name="Cai H."/>
            <person name="Li Q."/>
            <person name="Fang X."/>
            <person name="Li J."/>
            <person name="Curtis N.E."/>
            <person name="Altenburger A."/>
            <person name="Shibata T."/>
            <person name="Feng M."/>
            <person name="Maeda T."/>
            <person name="Schwartz J.A."/>
            <person name="Shigenobu S."/>
            <person name="Lundholm N."/>
            <person name="Nishiyama T."/>
            <person name="Yang H."/>
            <person name="Hasebe M."/>
            <person name="Li S."/>
            <person name="Pierce S.K."/>
            <person name="Wang J."/>
        </authorList>
    </citation>
    <scope>NUCLEOTIDE SEQUENCE [LARGE SCALE GENOMIC DNA]</scope>
    <source>
        <strain evidence="5">EC2010</strain>
        <tissue evidence="5">Whole organism of an adult</tissue>
    </source>
</reference>
<dbReference type="GO" id="GO:0005262">
    <property type="term" value="F:calcium channel activity"/>
    <property type="evidence" value="ECO:0007669"/>
    <property type="project" value="TreeGrafter"/>
</dbReference>
<feature type="region of interest" description="Disordered" evidence="2">
    <location>
        <begin position="757"/>
        <end position="784"/>
    </location>
</feature>
<comment type="caution">
    <text evidence="1">Lacks conserved residue(s) required for the propagation of feature annotation.</text>
</comment>
<proteinExistence type="predicted"/>
<sequence length="1147" mass="131573">KQLTDYLHKVGKDNIEIAEQVARTLIPSVDRLIFKAATRGIEIMEGLVLGNIGNLRKKNLEDCKKGVTAFKKISEALYRTMIRRNEEKVVTSEHTEIGVIKYYVTQNKDIEFGTGRIKLYHQTTSLLPQENWELDGAFHIYNKNPYVCAEENLHGDLPLIHVNMARSGSGPTATSKNEIYRFSEPADIVIDLKDAAQKNATKHAVEKKSYKTTIHIETIGKDQVVVKSSCLFISVPLSEMGMTAVLLHSDHNFKMKVILSHTNDVEEFLNTKNDIALEMPLLHVTEKKFGNRLLNRDPNALFLPKLIQKWKDEGLIYFNMEISIMVGQTVHGFTGLQLAPNQGGTQGSAKAHSETKASTTITLAPFRMDCKHFDTTLETFRSRRCYVTELTTLDHLHCRCIVAGAYTGSVQSISSLVLDLNEVIFLKEVQEYHNPLPATLVVAIWMIFVTMVRWARILDRRDTESLKVTALEDNLPQHKYLYLVGVKTGSSSTAGTTSNVYVYLKGSWGLSKVYHLYDSSRPLFQRGAHNWFLLATWDDLGFINSAVVWTDFSGAYPSWFLKNVIVENLQTNESWIFQYNSWLSIAFGSRQLITEIPAYKKLETIRLKKVHNIMKRDLKNDHLWLGLFSKYAADRFTRVQRLVTCLTILHTLVLLNLSYFHIFESDDSDEGLPYMYFLAQKIHLSFILISVTSSIIVTILGEFIGFIFQRIQDKPTSKTIEYLTDEQQDMMMRQEDVAERRKQGLKEFYPFLLKADDSSESSQDDQRTNENSNAFPFAWSKKEKEKTEEGEQLLNVVALGNPMCMEIQRREKRRMKKLKQKMEADKKRASAFMLPWWSVFPVSLAVLLLNGMLVYSNYLLGERLQMDESLEWLLSISTGIFFNVAVFIPIILFIKTAVTVFILNRQEITHKQAPISSLGDAFMLLYKERVNRTSQSKRRQSAYFSTKVAGTAKSVLERLQIEHEAREVIRDLVLYTLFMAFVLIMVYGYVNVNLEYRQKVGVENELLGLKSGEQLGEDEDEFLSTISKTSEMWDYLKNVVAERLIPGHDDWAKELKHNFYLVGHPRMRQVRSTTTGDDCFERLPGGLLPKDENHTCIQQLSGFEPEETGDFDVKWENLNNMSESSDQKIAIYKYHPAENLKASMYFG</sequence>
<feature type="non-terminal residue" evidence="5">
    <location>
        <position position="1147"/>
    </location>
</feature>
<feature type="transmembrane region" description="Helical" evidence="3">
    <location>
        <begin position="642"/>
        <end position="662"/>
    </location>
</feature>
<dbReference type="InterPro" id="IPR001024">
    <property type="entry name" value="PLAT/LH2_dom"/>
</dbReference>
<evidence type="ECO:0000313" key="5">
    <source>
        <dbReference type="EMBL" id="RUS82332.1"/>
    </source>
</evidence>
<feature type="transmembrane region" description="Helical" evidence="3">
    <location>
        <begin position="436"/>
        <end position="455"/>
    </location>
</feature>